<gene>
    <name evidence="2" type="ORF">BDV98DRAFT_590830</name>
</gene>
<dbReference type="InterPro" id="IPR053206">
    <property type="entry name" value="Dimeric_xanthone_biosynth"/>
</dbReference>
<proteinExistence type="predicted"/>
<dbReference type="Proteomes" id="UP000305067">
    <property type="component" value="Unassembled WGS sequence"/>
</dbReference>
<keyword evidence="3" id="KW-1185">Reference proteome</keyword>
<dbReference type="PANTHER" id="PTHR38048">
    <property type="entry name" value="EXPRESSED PROTEIN"/>
    <property type="match status" value="1"/>
</dbReference>
<name>A0A5C3QZZ2_9AGAR</name>
<dbReference type="PANTHER" id="PTHR38048:SF2">
    <property type="entry name" value="HEMERYTHRIN-LIKE DOMAIN-CONTAINING PROTEIN"/>
    <property type="match status" value="1"/>
</dbReference>
<dbReference type="InterPro" id="IPR012312">
    <property type="entry name" value="Hemerythrin-like"/>
</dbReference>
<evidence type="ECO:0000259" key="1">
    <source>
        <dbReference type="Pfam" id="PF01814"/>
    </source>
</evidence>
<accession>A0A5C3QZZ2</accession>
<organism evidence="2 3">
    <name type="scientific">Pterulicium gracile</name>
    <dbReference type="NCBI Taxonomy" id="1884261"/>
    <lineage>
        <taxon>Eukaryota</taxon>
        <taxon>Fungi</taxon>
        <taxon>Dikarya</taxon>
        <taxon>Basidiomycota</taxon>
        <taxon>Agaricomycotina</taxon>
        <taxon>Agaricomycetes</taxon>
        <taxon>Agaricomycetidae</taxon>
        <taxon>Agaricales</taxon>
        <taxon>Pleurotineae</taxon>
        <taxon>Pterulaceae</taxon>
        <taxon>Pterulicium</taxon>
    </lineage>
</organism>
<dbReference type="STRING" id="1884261.A0A5C3QZZ2"/>
<dbReference type="Gene3D" id="1.20.120.520">
    <property type="entry name" value="nmb1532 protein domain like"/>
    <property type="match status" value="1"/>
</dbReference>
<evidence type="ECO:0000313" key="3">
    <source>
        <dbReference type="Proteomes" id="UP000305067"/>
    </source>
</evidence>
<evidence type="ECO:0000313" key="2">
    <source>
        <dbReference type="EMBL" id="TFL03964.1"/>
    </source>
</evidence>
<dbReference type="EMBL" id="ML178819">
    <property type="protein sequence ID" value="TFL03964.1"/>
    <property type="molecule type" value="Genomic_DNA"/>
</dbReference>
<protein>
    <recommendedName>
        <fullName evidence="1">Hemerythrin-like domain-containing protein</fullName>
    </recommendedName>
</protein>
<dbReference type="Pfam" id="PF01814">
    <property type="entry name" value="Hemerythrin"/>
    <property type="match status" value="1"/>
</dbReference>
<dbReference type="OrthoDB" id="58416at2759"/>
<reference evidence="2 3" key="1">
    <citation type="journal article" date="2019" name="Nat. Ecol. Evol.">
        <title>Megaphylogeny resolves global patterns of mushroom evolution.</title>
        <authorList>
            <person name="Varga T."/>
            <person name="Krizsan K."/>
            <person name="Foldi C."/>
            <person name="Dima B."/>
            <person name="Sanchez-Garcia M."/>
            <person name="Sanchez-Ramirez S."/>
            <person name="Szollosi G.J."/>
            <person name="Szarkandi J.G."/>
            <person name="Papp V."/>
            <person name="Albert L."/>
            <person name="Andreopoulos W."/>
            <person name="Angelini C."/>
            <person name="Antonin V."/>
            <person name="Barry K.W."/>
            <person name="Bougher N.L."/>
            <person name="Buchanan P."/>
            <person name="Buyck B."/>
            <person name="Bense V."/>
            <person name="Catcheside P."/>
            <person name="Chovatia M."/>
            <person name="Cooper J."/>
            <person name="Damon W."/>
            <person name="Desjardin D."/>
            <person name="Finy P."/>
            <person name="Geml J."/>
            <person name="Haridas S."/>
            <person name="Hughes K."/>
            <person name="Justo A."/>
            <person name="Karasinski D."/>
            <person name="Kautmanova I."/>
            <person name="Kiss B."/>
            <person name="Kocsube S."/>
            <person name="Kotiranta H."/>
            <person name="LaButti K.M."/>
            <person name="Lechner B.E."/>
            <person name="Liimatainen K."/>
            <person name="Lipzen A."/>
            <person name="Lukacs Z."/>
            <person name="Mihaltcheva S."/>
            <person name="Morgado L.N."/>
            <person name="Niskanen T."/>
            <person name="Noordeloos M.E."/>
            <person name="Ohm R.A."/>
            <person name="Ortiz-Santana B."/>
            <person name="Ovrebo C."/>
            <person name="Racz N."/>
            <person name="Riley R."/>
            <person name="Savchenko A."/>
            <person name="Shiryaev A."/>
            <person name="Soop K."/>
            <person name="Spirin V."/>
            <person name="Szebenyi C."/>
            <person name="Tomsovsky M."/>
            <person name="Tulloss R.E."/>
            <person name="Uehling J."/>
            <person name="Grigoriev I.V."/>
            <person name="Vagvolgyi C."/>
            <person name="Papp T."/>
            <person name="Martin F.M."/>
            <person name="Miettinen O."/>
            <person name="Hibbett D.S."/>
            <person name="Nagy L.G."/>
        </authorList>
    </citation>
    <scope>NUCLEOTIDE SEQUENCE [LARGE SCALE GENOMIC DNA]</scope>
    <source>
        <strain evidence="2 3">CBS 309.79</strain>
    </source>
</reference>
<feature type="domain" description="Hemerythrin-like" evidence="1">
    <location>
        <begin position="17"/>
        <end position="135"/>
    </location>
</feature>
<sequence length="240" mass="27653">MPPGDFSNMFDFPAINMAAAHNMFIQGINAMVYHAPHITPEQVLPFMLFCQATFSNIHHHHDIEEEYYFGALENKLGKGVLTPNTDEHKLFVPKLGEFENYLKDITSGKEKYDGNLIIERIHSFSDTMIMHLNHEIPTISSSRLKEHFTEKELHDIDKKFMELAFANIDFYIALPIAVGCANPATPWFPPFPLPLRWATRLWFSRKHRKSWEFCPLDLSGKPRPWYNEAAGITETSTASK</sequence>
<dbReference type="AlphaFoldDB" id="A0A5C3QZZ2"/>